<reference evidence="1 2" key="1">
    <citation type="submission" date="2017-07" db="EMBL/GenBank/DDBJ databases">
        <title>Draft sequence of Rhodococcus enclensis 23b-28.</title>
        <authorList>
            <person name="Besaury L."/>
            <person name="Sancelme M."/>
            <person name="Amato P."/>
            <person name="Lallement A."/>
            <person name="Delort A.-M."/>
        </authorList>
    </citation>
    <scope>NUCLEOTIDE SEQUENCE [LARGE SCALE GENOMIC DNA]</scope>
    <source>
        <strain evidence="1 2">23b-28</strain>
    </source>
</reference>
<comment type="caution">
    <text evidence="1">The sequence shown here is derived from an EMBL/GenBank/DDBJ whole genome shotgun (WGS) entry which is preliminary data.</text>
</comment>
<dbReference type="Proteomes" id="UP000230886">
    <property type="component" value="Unassembled WGS sequence"/>
</dbReference>
<evidence type="ECO:0000313" key="2">
    <source>
        <dbReference type="Proteomes" id="UP000230886"/>
    </source>
</evidence>
<proteinExistence type="predicted"/>
<protein>
    <submittedName>
        <fullName evidence="1">Uncharacterized protein</fullName>
    </submittedName>
</protein>
<gene>
    <name evidence="1" type="ORF">CHR55_28920</name>
</gene>
<name>A0A2A5J2Q9_RHOSG</name>
<dbReference type="EMBL" id="NOVD01000043">
    <property type="protein sequence ID" value="PCK23874.1"/>
    <property type="molecule type" value="Genomic_DNA"/>
</dbReference>
<accession>A0A2A5J2Q9</accession>
<dbReference type="AlphaFoldDB" id="A0A2A5J2Q9"/>
<evidence type="ECO:0000313" key="1">
    <source>
        <dbReference type="EMBL" id="PCK23874.1"/>
    </source>
</evidence>
<organism evidence="1 2">
    <name type="scientific">Rhodococcus qingshengii</name>
    <dbReference type="NCBI Taxonomy" id="334542"/>
    <lineage>
        <taxon>Bacteria</taxon>
        <taxon>Bacillati</taxon>
        <taxon>Actinomycetota</taxon>
        <taxon>Actinomycetes</taxon>
        <taxon>Mycobacteriales</taxon>
        <taxon>Nocardiaceae</taxon>
        <taxon>Rhodococcus</taxon>
        <taxon>Rhodococcus erythropolis group</taxon>
    </lineage>
</organism>
<dbReference type="RefSeq" id="WP_060939836.1">
    <property type="nucleotide sequence ID" value="NZ_NOVD01000043.1"/>
</dbReference>
<sequence length="111" mass="12253">MGGSGVDELLEYMRVRSPRLRSRIRSEAEVKTHACKSSSPCCCSRGVPGAGIARAEDRPNDSLYAGLSTDELLQRHQDYLQALIWAQATAFSDDDDEALAAMSRRYTFHSA</sequence>